<organism evidence="1 2">
    <name type="scientific">Trypanosoma cruzi Dm28c</name>
    <dbReference type="NCBI Taxonomy" id="1416333"/>
    <lineage>
        <taxon>Eukaryota</taxon>
        <taxon>Discoba</taxon>
        <taxon>Euglenozoa</taxon>
        <taxon>Kinetoplastea</taxon>
        <taxon>Metakinetoplastina</taxon>
        <taxon>Trypanosomatida</taxon>
        <taxon>Trypanosomatidae</taxon>
        <taxon>Trypanosoma</taxon>
        <taxon>Schizotrypanum</taxon>
    </lineage>
</organism>
<comment type="caution">
    <text evidence="1">The sequence shown here is derived from an EMBL/GenBank/DDBJ whole genome shotgun (WGS) entry which is preliminary data.</text>
</comment>
<gene>
    <name evidence="1" type="ORF">TCDM_09684</name>
</gene>
<protein>
    <submittedName>
        <fullName evidence="1">Uncharacterized protein</fullName>
    </submittedName>
</protein>
<dbReference type="EMBL" id="AYLP01000171">
    <property type="protein sequence ID" value="ESS62630.1"/>
    <property type="molecule type" value="Genomic_DNA"/>
</dbReference>
<proteinExistence type="predicted"/>
<name>V5APF9_TRYCR</name>
<dbReference type="Proteomes" id="UP000017861">
    <property type="component" value="Unassembled WGS sequence"/>
</dbReference>
<sequence>MLHKRILVRRGVARRGTRAPSALRRRRAVLLHTPGPPRHMLKVRKQTGVGRQSTVSELLLLLGLRQLVCDARSHKQREKKQSHWPGHRGIPRQVPHAIQVFPEEFVPNGDVLFHLPHLRQSLLPVLCHKPRANIDVQRQSGLPLPKLRRSPHRTAQLRKIGLRLHALRKKTMTVEAPVHIFPTNYCRFESSPRRFLQVCSYKLFSSGIRSSSRH</sequence>
<dbReference type="VEuPathDB" id="TriTrypDB:TCDM_09684"/>
<dbReference type="AlphaFoldDB" id="V5APF9"/>
<reference evidence="1 2" key="1">
    <citation type="journal article" date="2014" name="Genome Announc.">
        <title>Trypanosoma cruzi Clone Dm28c Draft Genome Sequence.</title>
        <authorList>
            <person name="Grisard E.C."/>
            <person name="Teixeira S.M."/>
            <person name="de Almeida L.G."/>
            <person name="Stoco P.H."/>
            <person name="Gerber A.L."/>
            <person name="Talavera-Lopez C."/>
            <person name="Lima O.C."/>
            <person name="Andersson B."/>
            <person name="de Vasconcelos A.T."/>
        </authorList>
    </citation>
    <scope>NUCLEOTIDE SEQUENCE [LARGE SCALE GENOMIC DNA]</scope>
    <source>
        <strain evidence="1 2">Dm28c</strain>
    </source>
</reference>
<evidence type="ECO:0000313" key="2">
    <source>
        <dbReference type="Proteomes" id="UP000017861"/>
    </source>
</evidence>
<accession>V5APF9</accession>
<evidence type="ECO:0000313" key="1">
    <source>
        <dbReference type="EMBL" id="ESS62630.1"/>
    </source>
</evidence>